<gene>
    <name evidence="1" type="ORF">RASY3_13105</name>
</gene>
<organism evidence="1 2">
    <name type="scientific">Ruminococcus albus SY3</name>
    <dbReference type="NCBI Taxonomy" id="1341156"/>
    <lineage>
        <taxon>Bacteria</taxon>
        <taxon>Bacillati</taxon>
        <taxon>Bacillota</taxon>
        <taxon>Clostridia</taxon>
        <taxon>Eubacteriales</taxon>
        <taxon>Oscillospiraceae</taxon>
        <taxon>Ruminococcus</taxon>
    </lineage>
</organism>
<reference evidence="1 2" key="1">
    <citation type="submission" date="2013-06" db="EMBL/GenBank/DDBJ databases">
        <title>Rumen cellulosomics: divergent fiber-degrading strategies revealed by comparative genome-wide analysis of six Ruminococcal strains.</title>
        <authorList>
            <person name="Dassa B."/>
            <person name="Borovok I."/>
            <person name="Lamed R."/>
            <person name="Flint H."/>
            <person name="Yeoman C.J."/>
            <person name="White B."/>
            <person name="Bayer E.A."/>
        </authorList>
    </citation>
    <scope>NUCLEOTIDE SEQUENCE [LARGE SCALE GENOMIC DNA]</scope>
    <source>
        <strain evidence="1 2">SY3</strain>
    </source>
</reference>
<comment type="caution">
    <text evidence="1">The sequence shown here is derived from an EMBL/GenBank/DDBJ whole genome shotgun (WGS) entry which is preliminary data.</text>
</comment>
<sequence>MDVLYSVTGGADTFSANKASDGAMSVITGEINGIPYVLDYYNEYTENIDSSLALFFDMKIDTDGGNLILTDPVGDVIWQQHLSCLRDNDFDNNTYRNNIPMKRLYSGNAESYAELYNELWQKAMENSIIDFADNDASILKARILRQCEMCGTVTKAAGPPVKIETPYTDSYSL</sequence>
<dbReference type="Gene3D" id="3.30.360.10">
    <property type="entry name" value="Dihydrodipicolinate Reductase, domain 2"/>
    <property type="match status" value="1"/>
</dbReference>
<evidence type="ECO:0000313" key="1">
    <source>
        <dbReference type="EMBL" id="EXM38423.1"/>
    </source>
</evidence>
<accession>A0A011VV19</accession>
<protein>
    <submittedName>
        <fullName evidence="1">Uncharacterized protein</fullName>
    </submittedName>
</protein>
<dbReference type="PATRIC" id="fig|1341156.4.peg.3645"/>
<proteinExistence type="predicted"/>
<evidence type="ECO:0000313" key="2">
    <source>
        <dbReference type="Proteomes" id="UP000021369"/>
    </source>
</evidence>
<name>A0A011VV19_RUMAL</name>
<dbReference type="AlphaFoldDB" id="A0A011VV19"/>
<dbReference type="EMBL" id="JEOB01000004">
    <property type="protein sequence ID" value="EXM38423.1"/>
    <property type="molecule type" value="Genomic_DNA"/>
</dbReference>
<keyword evidence="2" id="KW-1185">Reference proteome</keyword>
<dbReference type="Proteomes" id="UP000021369">
    <property type="component" value="Unassembled WGS sequence"/>
</dbReference>